<dbReference type="EMBL" id="CP012604">
    <property type="protein sequence ID" value="ALE41621.1"/>
    <property type="molecule type" value="Genomic_DNA"/>
</dbReference>
<evidence type="ECO:0000313" key="2">
    <source>
        <dbReference type="EMBL" id="ALE41621.1"/>
    </source>
</evidence>
<evidence type="ECO:0000313" key="3">
    <source>
        <dbReference type="Proteomes" id="UP000056502"/>
    </source>
</evidence>
<evidence type="ECO:0000256" key="1">
    <source>
        <dbReference type="SAM" id="MobiDB-lite"/>
    </source>
</evidence>
<accession>A0A0M3TMY0</accession>
<feature type="region of interest" description="Disordered" evidence="1">
    <location>
        <begin position="1"/>
        <end position="39"/>
    </location>
</feature>
<sequence length="52" mass="6071">MNFSILFIRPQNSREKPTSKTTKVVDSSTENLEKESGGIKQWHPKRKILTRK</sequence>
<feature type="compositionally biased region" description="Low complexity" evidence="1">
    <location>
        <begin position="19"/>
        <end position="29"/>
    </location>
</feature>
<protein>
    <submittedName>
        <fullName evidence="2">Uncharacterized protein</fullName>
    </submittedName>
</protein>
<gene>
    <name evidence="2" type="ORF">G436_4490</name>
</gene>
<organism evidence="2">
    <name type="scientific">Leptospira interrogans serovar Hardjo str. Norma</name>
    <dbReference type="NCBI Taxonomy" id="1279460"/>
    <lineage>
        <taxon>Bacteria</taxon>
        <taxon>Pseudomonadati</taxon>
        <taxon>Spirochaetota</taxon>
        <taxon>Spirochaetia</taxon>
        <taxon>Leptospirales</taxon>
        <taxon>Leptospiraceae</taxon>
        <taxon>Leptospira</taxon>
    </lineage>
</organism>
<name>A0A0M3TMY0_LEPIR</name>
<dbReference type="AlphaFoldDB" id="A0A0M3TMY0"/>
<reference evidence="2 3" key="1">
    <citation type="journal article" date="2015" name="Genome Announc.">
        <title>Whole-Genome Sequence of Leptospira interrogans Serovar Hardjo Subtype Hardjoprajitno Strain Norma, Isolated from Cattle in a Leptospirosis Outbreak in Brazil.</title>
        <authorList>
            <person name="Cosate M.R."/>
            <person name="Soares S.C."/>
            <person name="Mendes T.A."/>
            <person name="Raittz R.T."/>
            <person name="Moreira E.C."/>
            <person name="Leite R."/>
            <person name="Fernandes G.R."/>
            <person name="Haddad J.P."/>
            <person name="Ortega J.M."/>
        </authorList>
    </citation>
    <scope>NUCLEOTIDE SEQUENCE [LARGE SCALE GENOMIC DNA]</scope>
    <source>
        <strain evidence="2 3">Norma</strain>
    </source>
</reference>
<dbReference type="Proteomes" id="UP000056502">
    <property type="component" value="Chromosome II"/>
</dbReference>
<proteinExistence type="predicted"/>